<keyword evidence="2" id="KW-0812">Transmembrane</keyword>
<reference evidence="5" key="1">
    <citation type="submission" date="2016-06" db="UniProtKB">
        <authorList>
            <consortium name="WormBaseParasite"/>
        </authorList>
    </citation>
    <scope>IDENTIFICATION</scope>
</reference>
<evidence type="ECO:0000256" key="2">
    <source>
        <dbReference type="SAM" id="Phobius"/>
    </source>
</evidence>
<protein>
    <submittedName>
        <fullName evidence="5">Protein EVI2B</fullName>
    </submittedName>
</protein>
<dbReference type="AlphaFoldDB" id="A0A183SZH1"/>
<dbReference type="Proteomes" id="UP000275846">
    <property type="component" value="Unassembled WGS sequence"/>
</dbReference>
<accession>A0A183SZH1</accession>
<reference evidence="3 4" key="2">
    <citation type="submission" date="2018-11" db="EMBL/GenBank/DDBJ databases">
        <authorList>
            <consortium name="Pathogen Informatics"/>
        </authorList>
    </citation>
    <scope>NUCLEOTIDE SEQUENCE [LARGE SCALE GENOMIC DNA]</scope>
    <source>
        <strain evidence="3 4">NST_G2</strain>
    </source>
</reference>
<name>A0A183SZH1_SCHSO</name>
<dbReference type="OrthoDB" id="6263040at2759"/>
<keyword evidence="2" id="KW-0472">Membrane</keyword>
<keyword evidence="2" id="KW-1133">Transmembrane helix</keyword>
<gene>
    <name evidence="3" type="ORF">SSLN_LOCUS9619</name>
</gene>
<evidence type="ECO:0000313" key="4">
    <source>
        <dbReference type="Proteomes" id="UP000275846"/>
    </source>
</evidence>
<evidence type="ECO:0000313" key="5">
    <source>
        <dbReference type="WBParaSite" id="SSLN_0000998101-mRNA-1"/>
    </source>
</evidence>
<sequence length="248" mass="27059">MKNVVSSPLQCFQKILLPLAFLGYVQSNLLAQPMVKLVRATSPLPSTENRTEKEQPTRKDSSQLCPMGICASSPTGGVLIIHQHVGRLVNARNNPPQGRYSLEGPFLAVVVIGSIFLVMTVIFILVSFVFLKKQNKVFSLPAGCSDEVLSHASRARHLEEEVVMSEGYSISDSFNDISEESMTVELPPEEEEGYEPGQMVIANNSATARHITFCNANSVNSGPPWQSTALTELTATFVNSGTIQSFEI</sequence>
<organism evidence="5">
    <name type="scientific">Schistocephalus solidus</name>
    <name type="common">Tapeworm</name>
    <dbReference type="NCBI Taxonomy" id="70667"/>
    <lineage>
        <taxon>Eukaryota</taxon>
        <taxon>Metazoa</taxon>
        <taxon>Spiralia</taxon>
        <taxon>Lophotrochozoa</taxon>
        <taxon>Platyhelminthes</taxon>
        <taxon>Cestoda</taxon>
        <taxon>Eucestoda</taxon>
        <taxon>Diphyllobothriidea</taxon>
        <taxon>Diphyllobothriidae</taxon>
        <taxon>Schistocephalus</taxon>
    </lineage>
</organism>
<evidence type="ECO:0000256" key="1">
    <source>
        <dbReference type="SAM" id="MobiDB-lite"/>
    </source>
</evidence>
<dbReference type="EMBL" id="UYSU01035355">
    <property type="protein sequence ID" value="VDL96004.1"/>
    <property type="molecule type" value="Genomic_DNA"/>
</dbReference>
<proteinExistence type="predicted"/>
<feature type="transmembrane region" description="Helical" evidence="2">
    <location>
        <begin position="106"/>
        <end position="131"/>
    </location>
</feature>
<evidence type="ECO:0000313" key="3">
    <source>
        <dbReference type="EMBL" id="VDL96004.1"/>
    </source>
</evidence>
<feature type="region of interest" description="Disordered" evidence="1">
    <location>
        <begin position="42"/>
        <end position="62"/>
    </location>
</feature>
<keyword evidence="4" id="KW-1185">Reference proteome</keyword>
<feature type="compositionally biased region" description="Basic and acidic residues" evidence="1">
    <location>
        <begin position="49"/>
        <end position="61"/>
    </location>
</feature>
<dbReference type="WBParaSite" id="SSLN_0000998101-mRNA-1">
    <property type="protein sequence ID" value="SSLN_0000998101-mRNA-1"/>
    <property type="gene ID" value="SSLN_0000998101"/>
</dbReference>